<dbReference type="InterPro" id="IPR003409">
    <property type="entry name" value="MORN"/>
</dbReference>
<feature type="compositionally biased region" description="Polar residues" evidence="2">
    <location>
        <begin position="26"/>
        <end position="40"/>
    </location>
</feature>
<dbReference type="SUPFAM" id="SSF82185">
    <property type="entry name" value="Histone H3 K4-specific methyltransferase SET7/9 N-terminal domain"/>
    <property type="match status" value="2"/>
</dbReference>
<name>A0A9W5TC14_BABOV</name>
<reference evidence="3" key="1">
    <citation type="submission" date="2019-12" db="EMBL/GenBank/DDBJ databases">
        <title>Genome sequence of Babesia ovis.</title>
        <authorList>
            <person name="Yamagishi J."/>
            <person name="Sevinc F."/>
            <person name="Xuan X."/>
        </authorList>
    </citation>
    <scope>NUCLEOTIDE SEQUENCE</scope>
    <source>
        <strain evidence="3">Selcuk</strain>
    </source>
</reference>
<dbReference type="PANTHER" id="PTHR23084:SF263">
    <property type="entry name" value="MORN REPEAT-CONTAINING PROTEIN 1"/>
    <property type="match status" value="1"/>
</dbReference>
<keyword evidence="4" id="KW-1185">Reference proteome</keyword>
<protein>
    <submittedName>
        <fullName evidence="3">MORN repeat-containing protein</fullName>
    </submittedName>
</protein>
<evidence type="ECO:0000313" key="4">
    <source>
        <dbReference type="Proteomes" id="UP001057455"/>
    </source>
</evidence>
<dbReference type="OrthoDB" id="203073at2759"/>
<dbReference type="SMART" id="SM00698">
    <property type="entry name" value="MORN"/>
    <property type="match status" value="7"/>
</dbReference>
<gene>
    <name evidence="3" type="ORF">BaOVIS_029080</name>
</gene>
<dbReference type="AlphaFoldDB" id="A0A9W5TC14"/>
<dbReference type="Pfam" id="PF02493">
    <property type="entry name" value="MORN"/>
    <property type="match status" value="7"/>
</dbReference>
<accession>A0A9W5TC14</accession>
<keyword evidence="1" id="KW-0677">Repeat</keyword>
<comment type="caution">
    <text evidence="3">The sequence shown here is derived from an EMBL/GenBank/DDBJ whole genome shotgun (WGS) entry which is preliminary data.</text>
</comment>
<evidence type="ECO:0000256" key="2">
    <source>
        <dbReference type="SAM" id="MobiDB-lite"/>
    </source>
</evidence>
<dbReference type="Gene3D" id="2.20.110.10">
    <property type="entry name" value="Histone H3 K4-specific methyltransferase SET7/9 N-terminal domain"/>
    <property type="match status" value="3"/>
</dbReference>
<feature type="region of interest" description="Disordered" evidence="2">
    <location>
        <begin position="26"/>
        <end position="49"/>
    </location>
</feature>
<dbReference type="PANTHER" id="PTHR23084">
    <property type="entry name" value="PHOSPHATIDYLINOSITOL-4-PHOSPHATE 5-KINASE RELATED"/>
    <property type="match status" value="1"/>
</dbReference>
<dbReference type="EMBL" id="BLIY01000022">
    <property type="protein sequence ID" value="GFE55504.1"/>
    <property type="molecule type" value="Genomic_DNA"/>
</dbReference>
<evidence type="ECO:0000313" key="3">
    <source>
        <dbReference type="EMBL" id="GFE55504.1"/>
    </source>
</evidence>
<sequence>MCSISVELCDAVARIVPYRFTGGQNVSASTTTGVKNTAETSPEKEGTKMASCVPELVHTGFKEMNCGEWDDKVLATLLGGQPTNIEDIVAVESGNGLVERGPVVLQDGSVYCGQWQGTERHGLGKHFAIDGTRYKGSFANNKYDGVGDIRYVNGDVFKGHFKDGLRNGKGVMWYSNGDMFDGSWCDGARHGFGVERFADGSVYMGMFKDNKREGSGELKLSDGVIYEGTFDNDVTGHGKMVWPNGETYTGELKHGFKHNYGITKYRNGPVFSEKGKYNMGRMDGLFERVMRGGQKCIYLYKNGEFVKDVTNSKEAVKQIQSLPVAEIPTTGLVLVDEANDGKQM</sequence>
<evidence type="ECO:0000256" key="1">
    <source>
        <dbReference type="ARBA" id="ARBA00022737"/>
    </source>
</evidence>
<organism evidence="3 4">
    <name type="scientific">Babesia ovis</name>
    <dbReference type="NCBI Taxonomy" id="5869"/>
    <lineage>
        <taxon>Eukaryota</taxon>
        <taxon>Sar</taxon>
        <taxon>Alveolata</taxon>
        <taxon>Apicomplexa</taxon>
        <taxon>Aconoidasida</taxon>
        <taxon>Piroplasmida</taxon>
        <taxon>Babesiidae</taxon>
        <taxon>Babesia</taxon>
    </lineage>
</organism>
<dbReference type="Proteomes" id="UP001057455">
    <property type="component" value="Unassembled WGS sequence"/>
</dbReference>
<proteinExistence type="predicted"/>